<dbReference type="Proteomes" id="UP000595140">
    <property type="component" value="Unassembled WGS sequence"/>
</dbReference>
<dbReference type="PANTHER" id="PTHR32054:SF4">
    <property type="entry name" value="OS07G0677900 PROTEIN"/>
    <property type="match status" value="1"/>
</dbReference>
<name>A0A484MQ51_9ASTE</name>
<organism evidence="4 5">
    <name type="scientific">Cuscuta campestris</name>
    <dbReference type="NCBI Taxonomy" id="132261"/>
    <lineage>
        <taxon>Eukaryota</taxon>
        <taxon>Viridiplantae</taxon>
        <taxon>Streptophyta</taxon>
        <taxon>Embryophyta</taxon>
        <taxon>Tracheophyta</taxon>
        <taxon>Spermatophyta</taxon>
        <taxon>Magnoliopsida</taxon>
        <taxon>eudicotyledons</taxon>
        <taxon>Gunneridae</taxon>
        <taxon>Pentapetalae</taxon>
        <taxon>asterids</taxon>
        <taxon>lamiids</taxon>
        <taxon>Solanales</taxon>
        <taxon>Convolvulaceae</taxon>
        <taxon>Cuscuteae</taxon>
        <taxon>Cuscuta</taxon>
        <taxon>Cuscuta subgen. Grammica</taxon>
        <taxon>Cuscuta sect. Cleistogrammica</taxon>
    </lineage>
</organism>
<protein>
    <recommendedName>
        <fullName evidence="6">WEB family protein</fullName>
    </recommendedName>
</protein>
<evidence type="ECO:0000256" key="3">
    <source>
        <dbReference type="SAM" id="MobiDB-lite"/>
    </source>
</evidence>
<keyword evidence="5" id="KW-1185">Reference proteome</keyword>
<dbReference type="EMBL" id="OOIL02004257">
    <property type="protein sequence ID" value="VFQ91012.1"/>
    <property type="molecule type" value="Genomic_DNA"/>
</dbReference>
<feature type="compositionally biased region" description="Pro residues" evidence="3">
    <location>
        <begin position="15"/>
        <end position="28"/>
    </location>
</feature>
<reference evidence="4 5" key="1">
    <citation type="submission" date="2018-04" db="EMBL/GenBank/DDBJ databases">
        <authorList>
            <person name="Vogel A."/>
        </authorList>
    </citation>
    <scope>NUCLEOTIDE SEQUENCE [LARGE SCALE GENOMIC DNA]</scope>
</reference>
<evidence type="ECO:0000256" key="1">
    <source>
        <dbReference type="ARBA" id="ARBA00005485"/>
    </source>
</evidence>
<evidence type="ECO:0000256" key="2">
    <source>
        <dbReference type="ARBA" id="ARBA00023054"/>
    </source>
</evidence>
<dbReference type="InterPro" id="IPR008545">
    <property type="entry name" value="Web"/>
</dbReference>
<evidence type="ECO:0000313" key="5">
    <source>
        <dbReference type="Proteomes" id="UP000595140"/>
    </source>
</evidence>
<dbReference type="GO" id="GO:0009904">
    <property type="term" value="P:chloroplast accumulation movement"/>
    <property type="evidence" value="ECO:0007669"/>
    <property type="project" value="TreeGrafter"/>
</dbReference>
<feature type="region of interest" description="Disordered" evidence="3">
    <location>
        <begin position="204"/>
        <end position="231"/>
    </location>
</feature>
<comment type="similarity">
    <text evidence="1">Belongs to the WEB family.</text>
</comment>
<feature type="compositionally biased region" description="Basic residues" evidence="3">
    <location>
        <begin position="221"/>
        <end position="231"/>
    </location>
</feature>
<evidence type="ECO:0008006" key="6">
    <source>
        <dbReference type="Google" id="ProtNLM"/>
    </source>
</evidence>
<feature type="region of interest" description="Disordered" evidence="3">
    <location>
        <begin position="1"/>
        <end position="44"/>
    </location>
</feature>
<dbReference type="GO" id="GO:0005829">
    <property type="term" value="C:cytosol"/>
    <property type="evidence" value="ECO:0007669"/>
    <property type="project" value="TreeGrafter"/>
</dbReference>
<evidence type="ECO:0000313" key="4">
    <source>
        <dbReference type="EMBL" id="VFQ91012.1"/>
    </source>
</evidence>
<sequence>MDVSDPALAQQENDSPPPNIDPVSPAEPKPAASPRAEIDTSAPFESVKEAATRFGGFGLWRPASLKPSSSPSFQEFDAAKKEEEAAQLEMDLAAKETETLNVLKELETTKVILEELKLKLQEGGNNGGESPGLSESKRSLGIELAGVRAAIESCKEKVEEERLQLEETGQRLFSNSSKASSLEEELKETKVKLAAARRVKRAEEELRESKKALEEAASRVEKKKKKKKKKRFGGFSGISLLVTEQSKMLMKKKRQISAAAGFRCRDV</sequence>
<accession>A0A484MQ51</accession>
<proteinExistence type="inferred from homology"/>
<keyword evidence="2" id="KW-0175">Coiled coil</keyword>
<gene>
    <name evidence="4" type="ORF">CCAM_LOCUS32788</name>
</gene>
<dbReference type="GO" id="GO:0009903">
    <property type="term" value="P:chloroplast avoidance movement"/>
    <property type="evidence" value="ECO:0007669"/>
    <property type="project" value="TreeGrafter"/>
</dbReference>
<dbReference type="OrthoDB" id="1749780at2759"/>
<dbReference type="AlphaFoldDB" id="A0A484MQ51"/>
<feature type="compositionally biased region" description="Basic and acidic residues" evidence="3">
    <location>
        <begin position="204"/>
        <end position="220"/>
    </location>
</feature>
<dbReference type="PANTHER" id="PTHR32054">
    <property type="entry name" value="HEAVY CHAIN, PUTATIVE, EXPRESSED-RELATED-RELATED"/>
    <property type="match status" value="1"/>
</dbReference>
<dbReference type="Pfam" id="PF05701">
    <property type="entry name" value="WEMBL"/>
    <property type="match status" value="1"/>
</dbReference>